<proteinExistence type="predicted"/>
<protein>
    <recommendedName>
        <fullName evidence="3">Terpenoid synthase</fullName>
    </recommendedName>
</protein>
<accession>A0A0F8UEW7</accession>
<name>A0A0F8UEW7_9EURO</name>
<comment type="caution">
    <text evidence="1">The sequence shown here is derived from an EMBL/GenBank/DDBJ whole genome shotgun (WGS) entry which is preliminary data.</text>
</comment>
<dbReference type="AlphaFoldDB" id="A0A0F8UEW7"/>
<keyword evidence="2" id="KW-1185">Reference proteome</keyword>
<dbReference type="Gene3D" id="1.10.600.10">
    <property type="entry name" value="Farnesyl Diphosphate Synthase"/>
    <property type="match status" value="1"/>
</dbReference>
<evidence type="ECO:0000313" key="2">
    <source>
        <dbReference type="Proteomes" id="UP000034291"/>
    </source>
</evidence>
<organism evidence="1 2">
    <name type="scientific">Aspergillus rambellii</name>
    <dbReference type="NCBI Taxonomy" id="308745"/>
    <lineage>
        <taxon>Eukaryota</taxon>
        <taxon>Fungi</taxon>
        <taxon>Dikarya</taxon>
        <taxon>Ascomycota</taxon>
        <taxon>Pezizomycotina</taxon>
        <taxon>Eurotiomycetes</taxon>
        <taxon>Eurotiomycetidae</taxon>
        <taxon>Eurotiales</taxon>
        <taxon>Aspergillaceae</taxon>
        <taxon>Aspergillus</taxon>
        <taxon>Aspergillus subgen. Nidulantes</taxon>
    </lineage>
</organism>
<gene>
    <name evidence="1" type="ORF">ARAM_002980</name>
</gene>
<evidence type="ECO:0000313" key="1">
    <source>
        <dbReference type="EMBL" id="KKK18234.1"/>
    </source>
</evidence>
<evidence type="ECO:0008006" key="3">
    <source>
        <dbReference type="Google" id="ProtNLM"/>
    </source>
</evidence>
<dbReference type="Pfam" id="PF19086">
    <property type="entry name" value="Terpene_syn_C_2"/>
    <property type="match status" value="1"/>
</dbReference>
<dbReference type="SUPFAM" id="SSF48576">
    <property type="entry name" value="Terpenoid synthases"/>
    <property type="match status" value="1"/>
</dbReference>
<dbReference type="EMBL" id="JZBS01002536">
    <property type="protein sequence ID" value="KKK18234.1"/>
    <property type="molecule type" value="Genomic_DNA"/>
</dbReference>
<sequence>MSPTNTKSDLFPFLKPESTGERCLLQHANPSKYWTEAEQAAADYARLVSKDRIQDVAYRKYLDTVVDTAAHFATNLTPAGNLTRAKILAKAYVLIFMHDDAVDSGNYSATIPNADQGSLATESSYLGYNIVTRELLTEDDGMQGPRVLEGLLPWGSTVQKSPPERFETLGEYMTYRAEDSGAYLVFRTMEFSCGVHLPDHDSSLLRHLRTLCAKHFLLSNDLYSHKKEVLAEAKNGGPLLNAVRTVQELMSTSASSAKVILRQVIHDIERQMNEAHGRLEESESVTESQLLYAQGLIVLTAGNMFFSATCFRYAYVFDGSRLADA</sequence>
<dbReference type="InterPro" id="IPR008949">
    <property type="entry name" value="Isoprenoid_synthase_dom_sf"/>
</dbReference>
<dbReference type="OrthoDB" id="3004402at2759"/>
<dbReference type="Proteomes" id="UP000034291">
    <property type="component" value="Unassembled WGS sequence"/>
</dbReference>
<reference evidence="1 2" key="1">
    <citation type="submission" date="2015-02" db="EMBL/GenBank/DDBJ databases">
        <title>Draft Genome Sequences of Two Closely-Related Aflatoxigenic Aspergillus Species Obtained from the Cote d'Ivoire.</title>
        <authorList>
            <person name="Moore G.G."/>
            <person name="Beltz S.B."/>
            <person name="Mack B.M."/>
        </authorList>
    </citation>
    <scope>NUCLEOTIDE SEQUENCE [LARGE SCALE GENOMIC DNA]</scope>
    <source>
        <strain evidence="1 2">SRRC1468</strain>
    </source>
</reference>